<evidence type="ECO:0000313" key="1">
    <source>
        <dbReference type="EMBL" id="RXJ62096.1"/>
    </source>
</evidence>
<proteinExistence type="predicted"/>
<accession>A0A4Q0XWY6</accession>
<evidence type="ECO:0000313" key="2">
    <source>
        <dbReference type="Proteomes" id="UP000290191"/>
    </source>
</evidence>
<gene>
    <name evidence="1" type="ORF">CRV06_11685</name>
</gene>
<dbReference type="AlphaFoldDB" id="A0A4Q0XWY6"/>
<dbReference type="SUPFAM" id="SSF54001">
    <property type="entry name" value="Cysteine proteinases"/>
    <property type="match status" value="1"/>
</dbReference>
<protein>
    <submittedName>
        <fullName evidence="1">Uncharacterized protein</fullName>
    </submittedName>
</protein>
<reference evidence="1 2" key="1">
    <citation type="submission" date="2017-10" db="EMBL/GenBank/DDBJ databases">
        <title>Genomics of the genus Arcobacter.</title>
        <authorList>
            <person name="Perez-Cataluna A."/>
            <person name="Figueras M.J."/>
        </authorList>
    </citation>
    <scope>NUCLEOTIDE SEQUENCE [LARGE SCALE GENOMIC DNA]</scope>
    <source>
        <strain evidence="1 2">DSM 24636</strain>
    </source>
</reference>
<comment type="caution">
    <text evidence="1">The sequence shown here is derived from an EMBL/GenBank/DDBJ whole genome shotgun (WGS) entry which is preliminary data.</text>
</comment>
<dbReference type="PANTHER" id="PTHR39327:SF1">
    <property type="entry name" value="BLR5470 PROTEIN"/>
    <property type="match status" value="1"/>
</dbReference>
<dbReference type="Proteomes" id="UP000290191">
    <property type="component" value="Unassembled WGS sequence"/>
</dbReference>
<dbReference type="InterPro" id="IPR010319">
    <property type="entry name" value="Transglutaminase-like_Cys_pept"/>
</dbReference>
<organism evidence="1 2">
    <name type="scientific">Halarcobacter anaerophilus</name>
    <dbReference type="NCBI Taxonomy" id="877500"/>
    <lineage>
        <taxon>Bacteria</taxon>
        <taxon>Pseudomonadati</taxon>
        <taxon>Campylobacterota</taxon>
        <taxon>Epsilonproteobacteria</taxon>
        <taxon>Campylobacterales</taxon>
        <taxon>Arcobacteraceae</taxon>
        <taxon>Halarcobacter</taxon>
    </lineage>
</organism>
<dbReference type="EMBL" id="PDKO01000010">
    <property type="protein sequence ID" value="RXJ62096.1"/>
    <property type="molecule type" value="Genomic_DNA"/>
</dbReference>
<dbReference type="Gene3D" id="3.10.620.30">
    <property type="match status" value="1"/>
</dbReference>
<dbReference type="Pfam" id="PF06035">
    <property type="entry name" value="Peptidase_C93"/>
    <property type="match status" value="1"/>
</dbReference>
<name>A0A4Q0XWY6_9BACT</name>
<dbReference type="PANTHER" id="PTHR39327">
    <property type="match status" value="1"/>
</dbReference>
<dbReference type="InterPro" id="IPR038765">
    <property type="entry name" value="Papain-like_cys_pep_sf"/>
</dbReference>
<keyword evidence="2" id="KW-1185">Reference proteome</keyword>
<sequence length="155" mass="18199">MQEAKSKDILHKLKDINDFWNKIKYQEDIIVWQKKDYWTTPLEFLSVGAGDSEDYAIAKYFSLRKLGIPRSKLKITSVILTNPEKRYRSRREPHLVLAYYHKPGATAIVLDNINKKLKLATKRTDLIPLYTNNNLSKKYSQQNIMARINSKKINE</sequence>
<dbReference type="OrthoDB" id="5401788at2"/>